<proteinExistence type="predicted"/>
<protein>
    <submittedName>
        <fullName evidence="1">Putative ovule protein</fullName>
    </submittedName>
</protein>
<accession>A0A0V0GDF5</accession>
<name>A0A0V0GDF5_SOLCH</name>
<sequence length="64" mass="7504">FSSLHGPVTPPKLTLNSSRFFNSLRLLFFIEGLLELDSILQTLFLSIRNDRPASYFFWKLFTHL</sequence>
<feature type="non-terminal residue" evidence="1">
    <location>
        <position position="1"/>
    </location>
</feature>
<evidence type="ECO:0000313" key="1">
    <source>
        <dbReference type="EMBL" id="JAP06194.1"/>
    </source>
</evidence>
<dbReference type="EMBL" id="GEDG01042477">
    <property type="protein sequence ID" value="JAP06194.1"/>
    <property type="molecule type" value="Transcribed_RNA"/>
</dbReference>
<dbReference type="AlphaFoldDB" id="A0A0V0GDF5"/>
<reference evidence="1" key="1">
    <citation type="submission" date="2015-12" db="EMBL/GenBank/DDBJ databases">
        <title>Gene expression during late stages of embryo sac development: a critical building block for successful pollen-pistil interactions.</title>
        <authorList>
            <person name="Liu Y."/>
            <person name="Joly V."/>
            <person name="Sabar M."/>
            <person name="Matton D.P."/>
        </authorList>
    </citation>
    <scope>NUCLEOTIDE SEQUENCE</scope>
</reference>
<organism evidence="1">
    <name type="scientific">Solanum chacoense</name>
    <name type="common">Chaco potato</name>
    <dbReference type="NCBI Taxonomy" id="4108"/>
    <lineage>
        <taxon>Eukaryota</taxon>
        <taxon>Viridiplantae</taxon>
        <taxon>Streptophyta</taxon>
        <taxon>Embryophyta</taxon>
        <taxon>Tracheophyta</taxon>
        <taxon>Spermatophyta</taxon>
        <taxon>Magnoliopsida</taxon>
        <taxon>eudicotyledons</taxon>
        <taxon>Gunneridae</taxon>
        <taxon>Pentapetalae</taxon>
        <taxon>asterids</taxon>
        <taxon>lamiids</taxon>
        <taxon>Solanales</taxon>
        <taxon>Solanaceae</taxon>
        <taxon>Solanoideae</taxon>
        <taxon>Solaneae</taxon>
        <taxon>Solanum</taxon>
    </lineage>
</organism>